<sequence length="724" mass="78417">MSARLLKDPSTANCRIFVGHLQTDETNKVELEQHFSKYGVVIGSLINRGFGFVQFENEQSAQAAIKQEDGQVFKGRRIDVRPAKKDTHTHGDSGDKSKLPSSQSFGQKNTSFTQRNNSFGGGSNTSGGGGTGVGGGTGNTGNNGNNASGNSNFNSQKQNFGSGNQNNNSDTTSFDDKSSISINSQPASSKEQFHSDTNKTKDEENFQQFDNSKSDSMNNVNQNRDNTDKNDQFNSGNDNQNRGSTNNNQFNSGNDNQNRGSANNNQFSGNNQNRGDDCNNSVSSGGSGGNQGGNTGPNNSQTNQNRSGNNSSNQNRSGNNTNRNQNHNTNQGQGGGGGGSQSRPRGNRGGKNKNKNRNDNSGGGNNFRDRSPLNRGPRGGNDNKSGGLRDWDHNMMPRNNNFGRDSFNDNGRFDDRFKDPPMGGMNFDRANDYPLPLPDKNDCEIIVVHKSLTEYAEAIEARLKKMNLTVDLLFPNEEVPLSRVLGNIANRGCLYAVVVTQNNMEHHSMTLNILHGLPQEHRNMPVEDALGLINRDFSNYKSGGRAVPFNTPFANDRHPDAIQVLLNMLADNHQLTVLQFDRVLKYLEIKREEQVQAELGDTKDIGPTTIVVNDPKQAELQSRILNILNSNKPSANSVSLPSPVPAPNPVPPAVWASAVTTTTTSSSSTTVTPSPLLNDPTVQKALDSLLQGNLLKSIGDSAQTGPTSTAPQPLFAAFPNIDRF</sequence>
<dbReference type="SUPFAM" id="SSF52954">
    <property type="entry name" value="Class II aaRS ABD-related"/>
    <property type="match status" value="1"/>
</dbReference>
<dbReference type="InterPro" id="IPR036621">
    <property type="entry name" value="Anticodon-bd_dom_sf"/>
</dbReference>
<gene>
    <name evidence="5" type="ORF">PV327_001931</name>
</gene>
<evidence type="ECO:0000256" key="1">
    <source>
        <dbReference type="ARBA" id="ARBA00022884"/>
    </source>
</evidence>
<feature type="compositionally biased region" description="Gly residues" evidence="3">
    <location>
        <begin position="285"/>
        <end position="295"/>
    </location>
</feature>
<feature type="compositionally biased region" description="Low complexity" evidence="3">
    <location>
        <begin position="243"/>
        <end position="284"/>
    </location>
</feature>
<name>A0AA39FEP6_MICHY</name>
<protein>
    <recommendedName>
        <fullName evidence="4">RRM domain-containing protein</fullName>
    </recommendedName>
</protein>
<reference evidence="5" key="1">
    <citation type="journal article" date="2023" name="bioRxiv">
        <title>Scaffold-level genome assemblies of two parasitoid biocontrol wasps reveal the parthenogenesis mechanism and an associated novel virus.</title>
        <authorList>
            <person name="Inwood S."/>
            <person name="Skelly J."/>
            <person name="Guhlin J."/>
            <person name="Harrop T."/>
            <person name="Goldson S."/>
            <person name="Dearden P."/>
        </authorList>
    </citation>
    <scope>NUCLEOTIDE SEQUENCE</scope>
    <source>
        <strain evidence="5">Lincoln</strain>
        <tissue evidence="5">Whole body</tissue>
    </source>
</reference>
<dbReference type="InterPro" id="IPR000504">
    <property type="entry name" value="RRM_dom"/>
</dbReference>
<dbReference type="InterPro" id="IPR012677">
    <property type="entry name" value="Nucleotide-bd_a/b_plait_sf"/>
</dbReference>
<organism evidence="5 6">
    <name type="scientific">Microctonus hyperodae</name>
    <name type="common">Parasitoid wasp</name>
    <dbReference type="NCBI Taxonomy" id="165561"/>
    <lineage>
        <taxon>Eukaryota</taxon>
        <taxon>Metazoa</taxon>
        <taxon>Ecdysozoa</taxon>
        <taxon>Arthropoda</taxon>
        <taxon>Hexapoda</taxon>
        <taxon>Insecta</taxon>
        <taxon>Pterygota</taxon>
        <taxon>Neoptera</taxon>
        <taxon>Endopterygota</taxon>
        <taxon>Hymenoptera</taxon>
        <taxon>Apocrita</taxon>
        <taxon>Ichneumonoidea</taxon>
        <taxon>Braconidae</taxon>
        <taxon>Euphorinae</taxon>
        <taxon>Microctonus</taxon>
    </lineage>
</organism>
<evidence type="ECO:0000313" key="6">
    <source>
        <dbReference type="Proteomes" id="UP001168972"/>
    </source>
</evidence>
<feature type="compositionally biased region" description="Low complexity" evidence="3">
    <location>
        <begin position="142"/>
        <end position="169"/>
    </location>
</feature>
<reference evidence="5" key="2">
    <citation type="submission" date="2023-03" db="EMBL/GenBank/DDBJ databases">
        <authorList>
            <person name="Inwood S.N."/>
            <person name="Skelly J.G."/>
            <person name="Guhlin J."/>
            <person name="Harrop T.W.R."/>
            <person name="Goldson S.G."/>
            <person name="Dearden P.K."/>
        </authorList>
    </citation>
    <scope>NUCLEOTIDE SEQUENCE</scope>
    <source>
        <strain evidence="5">Lincoln</strain>
        <tissue evidence="5">Whole body</tissue>
    </source>
</reference>
<dbReference type="SMART" id="SM00360">
    <property type="entry name" value="RRM"/>
    <property type="match status" value="1"/>
</dbReference>
<dbReference type="SUPFAM" id="SSF54928">
    <property type="entry name" value="RNA-binding domain, RBD"/>
    <property type="match status" value="1"/>
</dbReference>
<feature type="compositionally biased region" description="Gly residues" evidence="3">
    <location>
        <begin position="119"/>
        <end position="141"/>
    </location>
</feature>
<dbReference type="PANTHER" id="PTHR23295">
    <property type="entry name" value="NUCLEAR RECEPTOR COACTIVATOR 5-RELATED"/>
    <property type="match status" value="1"/>
</dbReference>
<proteinExistence type="predicted"/>
<dbReference type="GO" id="GO:0003723">
    <property type="term" value="F:RNA binding"/>
    <property type="evidence" value="ECO:0007669"/>
    <property type="project" value="UniProtKB-UniRule"/>
</dbReference>
<evidence type="ECO:0000256" key="2">
    <source>
        <dbReference type="PROSITE-ProRule" id="PRU00176"/>
    </source>
</evidence>
<feature type="compositionally biased region" description="Polar residues" evidence="3">
    <location>
        <begin position="232"/>
        <end position="242"/>
    </location>
</feature>
<feature type="domain" description="RRM" evidence="4">
    <location>
        <begin position="14"/>
        <end position="85"/>
    </location>
</feature>
<dbReference type="EMBL" id="JAQQBR010001831">
    <property type="protein sequence ID" value="KAK0168096.1"/>
    <property type="molecule type" value="Genomic_DNA"/>
</dbReference>
<dbReference type="InterPro" id="IPR052600">
    <property type="entry name" value="Nuc_rcpt_coact/corep"/>
</dbReference>
<dbReference type="AlphaFoldDB" id="A0AA39FEP6"/>
<feature type="compositionally biased region" description="Low complexity" evidence="3">
    <location>
        <begin position="296"/>
        <end position="331"/>
    </location>
</feature>
<feature type="compositionally biased region" description="Basic and acidic residues" evidence="3">
    <location>
        <begin position="191"/>
        <end position="204"/>
    </location>
</feature>
<dbReference type="PROSITE" id="PS50102">
    <property type="entry name" value="RRM"/>
    <property type="match status" value="1"/>
</dbReference>
<feature type="compositionally biased region" description="Polar residues" evidence="3">
    <location>
        <begin position="99"/>
        <end position="115"/>
    </location>
</feature>
<keyword evidence="1 2" id="KW-0694">RNA-binding</keyword>
<feature type="region of interest" description="Disordered" evidence="3">
    <location>
        <begin position="75"/>
        <end position="412"/>
    </location>
</feature>
<dbReference type="Gene3D" id="3.40.50.800">
    <property type="entry name" value="Anticodon-binding domain"/>
    <property type="match status" value="1"/>
</dbReference>
<feature type="compositionally biased region" description="Basic and acidic residues" evidence="3">
    <location>
        <begin position="75"/>
        <end position="98"/>
    </location>
</feature>
<comment type="caution">
    <text evidence="5">The sequence shown here is derived from an EMBL/GenBank/DDBJ whole genome shotgun (WGS) entry which is preliminary data.</text>
</comment>
<evidence type="ECO:0000259" key="4">
    <source>
        <dbReference type="PROSITE" id="PS50102"/>
    </source>
</evidence>
<dbReference type="Pfam" id="PF00076">
    <property type="entry name" value="RRM_1"/>
    <property type="match status" value="1"/>
</dbReference>
<keyword evidence="6" id="KW-1185">Reference proteome</keyword>
<dbReference type="Proteomes" id="UP001168972">
    <property type="component" value="Unassembled WGS sequence"/>
</dbReference>
<feature type="compositionally biased region" description="Low complexity" evidence="3">
    <location>
        <begin position="179"/>
        <end position="189"/>
    </location>
</feature>
<dbReference type="PANTHER" id="PTHR23295:SF6">
    <property type="entry name" value="NEOSIN, ISOFORM A"/>
    <property type="match status" value="1"/>
</dbReference>
<dbReference type="InterPro" id="IPR035979">
    <property type="entry name" value="RBD_domain_sf"/>
</dbReference>
<accession>A0AA39FEP6</accession>
<feature type="compositionally biased region" description="Basic residues" evidence="3">
    <location>
        <begin position="345"/>
        <end position="355"/>
    </location>
</feature>
<dbReference type="Gene3D" id="3.30.70.330">
    <property type="match status" value="1"/>
</dbReference>
<evidence type="ECO:0000256" key="3">
    <source>
        <dbReference type="SAM" id="MobiDB-lite"/>
    </source>
</evidence>
<evidence type="ECO:0000313" key="5">
    <source>
        <dbReference type="EMBL" id="KAK0168096.1"/>
    </source>
</evidence>
<feature type="compositionally biased region" description="Polar residues" evidence="3">
    <location>
        <begin position="206"/>
        <end position="224"/>
    </location>
</feature>